<accession>A0AA85EXX0</accession>
<proteinExistence type="predicted"/>
<dbReference type="Proteomes" id="UP000050792">
    <property type="component" value="Unassembled WGS sequence"/>
</dbReference>
<evidence type="ECO:0000256" key="1">
    <source>
        <dbReference type="SAM" id="MobiDB-lite"/>
    </source>
</evidence>
<dbReference type="WBParaSite" id="SRDH1_29250.1">
    <property type="protein sequence ID" value="SRDH1_29250.1"/>
    <property type="gene ID" value="SRDH1_29250"/>
</dbReference>
<name>A0AA85EXX0_9TREM</name>
<feature type="region of interest" description="Disordered" evidence="1">
    <location>
        <begin position="80"/>
        <end position="102"/>
    </location>
</feature>
<reference evidence="3" key="1">
    <citation type="submission" date="2022-06" db="EMBL/GenBank/DDBJ databases">
        <authorList>
            <person name="Berger JAMES D."/>
            <person name="Berger JAMES D."/>
        </authorList>
    </citation>
    <scope>NUCLEOTIDE SEQUENCE [LARGE SCALE GENOMIC DNA]</scope>
</reference>
<feature type="compositionally biased region" description="Basic residues" evidence="1">
    <location>
        <begin position="87"/>
        <end position="100"/>
    </location>
</feature>
<feature type="chain" id="PRO_5041730622" evidence="2">
    <location>
        <begin position="21"/>
        <end position="126"/>
    </location>
</feature>
<keyword evidence="3" id="KW-1185">Reference proteome</keyword>
<reference evidence="4" key="2">
    <citation type="submission" date="2023-11" db="UniProtKB">
        <authorList>
            <consortium name="WormBaseParasite"/>
        </authorList>
    </citation>
    <scope>IDENTIFICATION</scope>
</reference>
<evidence type="ECO:0000256" key="2">
    <source>
        <dbReference type="SAM" id="SignalP"/>
    </source>
</evidence>
<organism evidence="3 4">
    <name type="scientific">Schistosoma rodhaini</name>
    <dbReference type="NCBI Taxonomy" id="6188"/>
    <lineage>
        <taxon>Eukaryota</taxon>
        <taxon>Metazoa</taxon>
        <taxon>Spiralia</taxon>
        <taxon>Lophotrochozoa</taxon>
        <taxon>Platyhelminthes</taxon>
        <taxon>Trematoda</taxon>
        <taxon>Digenea</taxon>
        <taxon>Strigeidida</taxon>
        <taxon>Schistosomatoidea</taxon>
        <taxon>Schistosomatidae</taxon>
        <taxon>Schistosoma</taxon>
    </lineage>
</organism>
<sequence>MKFDYFVFGLILLYSDSIYGQIETTKDASVTDQGWVRFTMNHNPLIVNPRRLPQKPPRVPDEATPIKISTDKIPVNKTMKIQTDPKRYKRSSYQKDKKAKSSSSTLTIGCPILFITTPFVISKFLL</sequence>
<dbReference type="AlphaFoldDB" id="A0AA85EXX0"/>
<keyword evidence="2" id="KW-0732">Signal</keyword>
<evidence type="ECO:0000313" key="4">
    <source>
        <dbReference type="WBParaSite" id="SRDH1_29250.1"/>
    </source>
</evidence>
<feature type="signal peptide" evidence="2">
    <location>
        <begin position="1"/>
        <end position="20"/>
    </location>
</feature>
<protein>
    <submittedName>
        <fullName evidence="4">Uncharacterized protein</fullName>
    </submittedName>
</protein>
<evidence type="ECO:0000313" key="3">
    <source>
        <dbReference type="Proteomes" id="UP000050792"/>
    </source>
</evidence>